<keyword evidence="2" id="KW-0472">Membrane</keyword>
<reference evidence="4 5" key="1">
    <citation type="submission" date="2018-05" db="EMBL/GenBank/DDBJ databases">
        <title>Mucilaginibacter hurinus sp. nov., isolated from briquette warehouse soil.</title>
        <authorList>
            <person name="Choi L."/>
        </authorList>
    </citation>
    <scope>NUCLEOTIDE SEQUENCE [LARGE SCALE GENOMIC DNA]</scope>
    <source>
        <strain evidence="4 5">ZR32</strain>
    </source>
</reference>
<dbReference type="InterPro" id="IPR011990">
    <property type="entry name" value="TPR-like_helical_dom_sf"/>
</dbReference>
<feature type="transmembrane region" description="Helical" evidence="2">
    <location>
        <begin position="343"/>
        <end position="364"/>
    </location>
</feature>
<dbReference type="GO" id="GO:0000155">
    <property type="term" value="F:phosphorelay sensor kinase activity"/>
    <property type="evidence" value="ECO:0007669"/>
    <property type="project" value="InterPro"/>
</dbReference>
<evidence type="ECO:0000256" key="2">
    <source>
        <dbReference type="SAM" id="Phobius"/>
    </source>
</evidence>
<protein>
    <submittedName>
        <fullName evidence="4">Uncharacterized protein</fullName>
    </submittedName>
</protein>
<dbReference type="Pfam" id="PF13424">
    <property type="entry name" value="TPR_12"/>
    <property type="match status" value="1"/>
</dbReference>
<feature type="signal peptide" evidence="3">
    <location>
        <begin position="1"/>
        <end position="19"/>
    </location>
</feature>
<keyword evidence="3" id="KW-0732">Signal</keyword>
<keyword evidence="2" id="KW-1133">Transmembrane helix</keyword>
<evidence type="ECO:0000313" key="4">
    <source>
        <dbReference type="EMBL" id="RCH53998.1"/>
    </source>
</evidence>
<gene>
    <name evidence="4" type="ORF">DJ568_14000</name>
</gene>
<feature type="chain" id="PRO_5016727354" evidence="3">
    <location>
        <begin position="20"/>
        <end position="478"/>
    </location>
</feature>
<dbReference type="PANTHER" id="PTHR10098">
    <property type="entry name" value="RAPSYN-RELATED"/>
    <property type="match status" value="1"/>
</dbReference>
<sequence>MIRWLLFLALICLSISSYAKNAYGVVSQDTNEVNKLNKQGYDSRLTDPEQTIGNAERALSIARKLGYKKGIGESHRVLGLGYYYTNEPEKSIDNYLTALTFFEQINDLRSIAKVYNNIGNLYRDNDYQESLKNLKKSLVIAQRLDDKQLIASLYLNMGNISYRQKRFNEALDYYNKSDVIFTGLGDSINLITCVQNKGVIYFNLKQFDKAQELLLQANRAAKANDLNQTVASVNLTLASLYIAQNKFTEAENVVAEGQTYAGLIKDKKLIYDYQYTTYQMEYKRKNYEQALQVLQEIYRQDSIIHKTTESTKINLMAKNFEQAALERNSAFLKAKQETDRVKFFGVTTVAGLLMVVIVLLVGNVKRKAKTNSQLTELNAEVSRQKDNLDRINHHLEEIIDERTKDLQVKNRKLSEYSSYLSHQIRGPIATLKGLMNLEKEGLVDQNECINMMDKCVTDIDSKIIEMSDMLHNPARTDS</sequence>
<dbReference type="Proteomes" id="UP000253209">
    <property type="component" value="Unassembled WGS sequence"/>
</dbReference>
<dbReference type="InterPro" id="IPR036097">
    <property type="entry name" value="HisK_dim/P_sf"/>
</dbReference>
<dbReference type="SUPFAM" id="SSF48452">
    <property type="entry name" value="TPR-like"/>
    <property type="match status" value="2"/>
</dbReference>
<dbReference type="SMART" id="SM00028">
    <property type="entry name" value="TPR"/>
    <property type="match status" value="4"/>
</dbReference>
<evidence type="ECO:0000313" key="5">
    <source>
        <dbReference type="Proteomes" id="UP000253209"/>
    </source>
</evidence>
<dbReference type="RefSeq" id="WP_114005924.1">
    <property type="nucleotide sequence ID" value="NZ_QGDC01000008.1"/>
</dbReference>
<feature type="coiled-coil region" evidence="1">
    <location>
        <begin position="367"/>
        <end position="401"/>
    </location>
</feature>
<keyword evidence="5" id="KW-1185">Reference proteome</keyword>
<dbReference type="InterPro" id="IPR019734">
    <property type="entry name" value="TPR_rpt"/>
</dbReference>
<dbReference type="Gene3D" id="1.25.40.10">
    <property type="entry name" value="Tetratricopeptide repeat domain"/>
    <property type="match status" value="2"/>
</dbReference>
<organism evidence="4 5">
    <name type="scientific">Mucilaginibacter hurinus</name>
    <dbReference type="NCBI Taxonomy" id="2201324"/>
    <lineage>
        <taxon>Bacteria</taxon>
        <taxon>Pseudomonadati</taxon>
        <taxon>Bacteroidota</taxon>
        <taxon>Sphingobacteriia</taxon>
        <taxon>Sphingobacteriales</taxon>
        <taxon>Sphingobacteriaceae</taxon>
        <taxon>Mucilaginibacter</taxon>
    </lineage>
</organism>
<comment type="caution">
    <text evidence="4">The sequence shown here is derived from an EMBL/GenBank/DDBJ whole genome shotgun (WGS) entry which is preliminary data.</text>
</comment>
<evidence type="ECO:0000256" key="1">
    <source>
        <dbReference type="SAM" id="Coils"/>
    </source>
</evidence>
<accession>A0A367GLW2</accession>
<dbReference type="EMBL" id="QGDC01000008">
    <property type="protein sequence ID" value="RCH53998.1"/>
    <property type="molecule type" value="Genomic_DNA"/>
</dbReference>
<dbReference type="Gene3D" id="1.10.287.130">
    <property type="match status" value="1"/>
</dbReference>
<dbReference type="AlphaFoldDB" id="A0A367GLW2"/>
<proteinExistence type="predicted"/>
<keyword evidence="1" id="KW-0175">Coiled coil</keyword>
<dbReference type="Pfam" id="PF13181">
    <property type="entry name" value="TPR_8"/>
    <property type="match status" value="1"/>
</dbReference>
<dbReference type="PANTHER" id="PTHR10098:SF108">
    <property type="entry name" value="TETRATRICOPEPTIDE REPEAT PROTEIN 28"/>
    <property type="match status" value="1"/>
</dbReference>
<keyword evidence="2" id="KW-0812">Transmembrane</keyword>
<dbReference type="OrthoDB" id="978216at2"/>
<name>A0A367GLW2_9SPHI</name>
<evidence type="ECO:0000256" key="3">
    <source>
        <dbReference type="SAM" id="SignalP"/>
    </source>
</evidence>
<dbReference type="SUPFAM" id="SSF47384">
    <property type="entry name" value="Homodimeric domain of signal transducing histidine kinase"/>
    <property type="match status" value="1"/>
</dbReference>